<proteinExistence type="predicted"/>
<protein>
    <submittedName>
        <fullName evidence="1">Uncharacterized protein</fullName>
    </submittedName>
</protein>
<evidence type="ECO:0000313" key="1">
    <source>
        <dbReference type="EMBL" id="WXB08427.1"/>
    </source>
</evidence>
<keyword evidence="2" id="KW-1185">Reference proteome</keyword>
<name>A0ABZ2LI11_9BACT</name>
<accession>A0ABZ2LI11</accession>
<gene>
    <name evidence="1" type="ORF">LVJ94_14420</name>
</gene>
<dbReference type="Proteomes" id="UP001374803">
    <property type="component" value="Chromosome"/>
</dbReference>
<reference evidence="1" key="1">
    <citation type="submission" date="2021-12" db="EMBL/GenBank/DDBJ databases">
        <title>Discovery of the Pendulisporaceae a myxobacterial family with distinct sporulation behavior and unique specialized metabolism.</title>
        <authorList>
            <person name="Garcia R."/>
            <person name="Popoff A."/>
            <person name="Bader C.D."/>
            <person name="Loehr J."/>
            <person name="Walesch S."/>
            <person name="Walt C."/>
            <person name="Boldt J."/>
            <person name="Bunk B."/>
            <person name="Haeckl F.J.F.P.J."/>
            <person name="Gunesch A.P."/>
            <person name="Birkelbach J."/>
            <person name="Nuebel U."/>
            <person name="Pietschmann T."/>
            <person name="Bach T."/>
            <person name="Mueller R."/>
        </authorList>
    </citation>
    <scope>NUCLEOTIDE SEQUENCE</scope>
    <source>
        <strain evidence="1">MSr11367</strain>
    </source>
</reference>
<evidence type="ECO:0000313" key="2">
    <source>
        <dbReference type="Proteomes" id="UP001374803"/>
    </source>
</evidence>
<organism evidence="1 2">
    <name type="scientific">Pendulispora rubella</name>
    <dbReference type="NCBI Taxonomy" id="2741070"/>
    <lineage>
        <taxon>Bacteria</taxon>
        <taxon>Pseudomonadati</taxon>
        <taxon>Myxococcota</taxon>
        <taxon>Myxococcia</taxon>
        <taxon>Myxococcales</taxon>
        <taxon>Sorangiineae</taxon>
        <taxon>Pendulisporaceae</taxon>
        <taxon>Pendulispora</taxon>
    </lineage>
</organism>
<sequence length="184" mass="20684">MLEAEKDACVREYATEKFVVGFLTLVDESEHRILVFLDVPMALVRRDFDVGEDLLDDLFRRLVLEVANGPALGEKPQLRHDGDAVAFAGRGPIAGRRAECLDALDDTLDESRFVFARALDAEARRFAIGRRVEHLHGKPAHARDGVCVEIVDVLGPLEVEHAELARHERSRRELERVVRRTPVG</sequence>
<dbReference type="EMBL" id="CP089983">
    <property type="protein sequence ID" value="WXB08427.1"/>
    <property type="molecule type" value="Genomic_DNA"/>
</dbReference>